<dbReference type="InterPro" id="IPR006073">
    <property type="entry name" value="GTP-bd"/>
</dbReference>
<dbReference type="Gene3D" id="3.40.50.300">
    <property type="entry name" value="P-loop containing nucleotide triphosphate hydrolases"/>
    <property type="match status" value="1"/>
</dbReference>
<dbReference type="PANTHER" id="PTHR32046:SF11">
    <property type="entry name" value="IMMUNE-ASSOCIATED NUCLEOTIDE-BINDING PROTEIN 10-LIKE"/>
    <property type="match status" value="1"/>
</dbReference>
<feature type="compositionally biased region" description="Polar residues" evidence="1">
    <location>
        <begin position="341"/>
        <end position="351"/>
    </location>
</feature>
<feature type="region of interest" description="Disordered" evidence="1">
    <location>
        <begin position="336"/>
        <end position="361"/>
    </location>
</feature>
<evidence type="ECO:0000259" key="2">
    <source>
        <dbReference type="Pfam" id="PF01926"/>
    </source>
</evidence>
<sequence>MSHTPSRNLVFIGEIGTGKTLLIETLTKYFSYESFDAITANVSKETFIPIEKNTTLPKLYTVTIGDTVYNLLDTPGFTEAYGKPKNFEIFKEIESAFLQLPEIHGICFVIKASKTEMPNFIEKVITNTLTLFPKKAVQNVFFIFTHVNETHFTSGTGAAKIKQIIANFEKTYEAKIRYSVENICLIDNLGMRWLIAIKNGLSRPPLKETELQASWNESKKQLDKIIKSASELPGITKDEIVQCRLLKEIGIMLQGENIQSAEAKKLQHVLNDGIFKLTIISKLDNIIQTNAATAVPISLTKLIEGLLLIKRAVKSEELKQKINELSKYNNAVETVVPIPTKNPTPTISERSNSIDDNESIPPEPVLPIIIPQKLLPREDPIPQQQHPLPRPETIHPQPPPRFIPPPPPPIAPETPQADYPQGEFNDEDDEYEIVQKAPIPQSRQLELLEDIAEGIKENCEQQGDLINIYASELASIQRAVSAPTPDSIDLKDLTQALKVFEHNPKIGHRTKNNIREYLNGL</sequence>
<evidence type="ECO:0000313" key="3">
    <source>
        <dbReference type="Proteomes" id="UP000887578"/>
    </source>
</evidence>
<dbReference type="AlphaFoldDB" id="A0A914P8H3"/>
<feature type="domain" description="G" evidence="2">
    <location>
        <begin position="9"/>
        <end position="125"/>
    </location>
</feature>
<dbReference type="SUPFAM" id="SSF52540">
    <property type="entry name" value="P-loop containing nucleoside triphosphate hydrolases"/>
    <property type="match status" value="1"/>
</dbReference>
<dbReference type="PANTHER" id="PTHR32046">
    <property type="entry name" value="G DOMAIN-CONTAINING PROTEIN"/>
    <property type="match status" value="1"/>
</dbReference>
<reference evidence="4" key="1">
    <citation type="submission" date="2022-11" db="UniProtKB">
        <authorList>
            <consortium name="WormBaseParasite"/>
        </authorList>
    </citation>
    <scope>IDENTIFICATION</scope>
</reference>
<dbReference type="Pfam" id="PF01926">
    <property type="entry name" value="MMR_HSR1"/>
    <property type="match status" value="1"/>
</dbReference>
<dbReference type="GO" id="GO:0005525">
    <property type="term" value="F:GTP binding"/>
    <property type="evidence" value="ECO:0007669"/>
    <property type="project" value="InterPro"/>
</dbReference>
<feature type="region of interest" description="Disordered" evidence="1">
    <location>
        <begin position="378"/>
        <end position="415"/>
    </location>
</feature>
<evidence type="ECO:0000256" key="1">
    <source>
        <dbReference type="SAM" id="MobiDB-lite"/>
    </source>
</evidence>
<name>A0A914P8H3_9BILA</name>
<accession>A0A914P8H3</accession>
<proteinExistence type="predicted"/>
<dbReference type="WBParaSite" id="PDA_v2.g1434.t1">
    <property type="protein sequence ID" value="PDA_v2.g1434.t1"/>
    <property type="gene ID" value="PDA_v2.g1434"/>
</dbReference>
<feature type="compositionally biased region" description="Pro residues" evidence="1">
    <location>
        <begin position="396"/>
        <end position="412"/>
    </location>
</feature>
<protein>
    <submittedName>
        <fullName evidence="4">G domain-containing protein</fullName>
    </submittedName>
</protein>
<keyword evidence="3" id="KW-1185">Reference proteome</keyword>
<dbReference type="Proteomes" id="UP000887578">
    <property type="component" value="Unplaced"/>
</dbReference>
<dbReference type="InterPro" id="IPR027417">
    <property type="entry name" value="P-loop_NTPase"/>
</dbReference>
<organism evidence="3 4">
    <name type="scientific">Panagrolaimus davidi</name>
    <dbReference type="NCBI Taxonomy" id="227884"/>
    <lineage>
        <taxon>Eukaryota</taxon>
        <taxon>Metazoa</taxon>
        <taxon>Ecdysozoa</taxon>
        <taxon>Nematoda</taxon>
        <taxon>Chromadorea</taxon>
        <taxon>Rhabditida</taxon>
        <taxon>Tylenchina</taxon>
        <taxon>Panagrolaimomorpha</taxon>
        <taxon>Panagrolaimoidea</taxon>
        <taxon>Panagrolaimidae</taxon>
        <taxon>Panagrolaimus</taxon>
    </lineage>
</organism>
<dbReference type="CDD" id="cd00882">
    <property type="entry name" value="Ras_like_GTPase"/>
    <property type="match status" value="1"/>
</dbReference>
<evidence type="ECO:0000313" key="4">
    <source>
        <dbReference type="WBParaSite" id="PDA_v2.g1434.t1"/>
    </source>
</evidence>